<dbReference type="Gene3D" id="3.20.20.140">
    <property type="entry name" value="Metal-dependent hydrolases"/>
    <property type="match status" value="1"/>
</dbReference>
<dbReference type="CDD" id="cd01310">
    <property type="entry name" value="TatD_DNAse"/>
    <property type="match status" value="1"/>
</dbReference>
<dbReference type="PIRSF" id="PIRSF005902">
    <property type="entry name" value="DNase_TatD"/>
    <property type="match status" value="1"/>
</dbReference>
<dbReference type="Pfam" id="PF01026">
    <property type="entry name" value="TatD_DNase"/>
    <property type="match status" value="1"/>
</dbReference>
<dbReference type="GO" id="GO:0004536">
    <property type="term" value="F:DNA nuclease activity"/>
    <property type="evidence" value="ECO:0007669"/>
    <property type="project" value="InterPro"/>
</dbReference>
<dbReference type="PANTHER" id="PTHR46124:SF2">
    <property type="entry name" value="D-AMINOACYL-TRNA DEACYLASE"/>
    <property type="match status" value="1"/>
</dbReference>
<dbReference type="InterPro" id="IPR018228">
    <property type="entry name" value="DNase_TatD-rel_CS"/>
</dbReference>
<keyword evidence="2" id="KW-0378">Hydrolase</keyword>
<gene>
    <name evidence="3" type="ORF">METZ01_LOCUS487034</name>
</gene>
<dbReference type="PANTHER" id="PTHR46124">
    <property type="entry name" value="D-AMINOACYL-TRNA DEACYLASE"/>
    <property type="match status" value="1"/>
</dbReference>
<dbReference type="GO" id="GO:0016788">
    <property type="term" value="F:hydrolase activity, acting on ester bonds"/>
    <property type="evidence" value="ECO:0007669"/>
    <property type="project" value="InterPro"/>
</dbReference>
<dbReference type="SUPFAM" id="SSF51556">
    <property type="entry name" value="Metallo-dependent hydrolases"/>
    <property type="match status" value="1"/>
</dbReference>
<organism evidence="3">
    <name type="scientific">marine metagenome</name>
    <dbReference type="NCBI Taxonomy" id="408172"/>
    <lineage>
        <taxon>unclassified sequences</taxon>
        <taxon>metagenomes</taxon>
        <taxon>ecological metagenomes</taxon>
    </lineage>
</organism>
<evidence type="ECO:0000256" key="2">
    <source>
        <dbReference type="ARBA" id="ARBA00022801"/>
    </source>
</evidence>
<dbReference type="InterPro" id="IPR015991">
    <property type="entry name" value="TatD/YcfH-like"/>
</dbReference>
<proteinExistence type="predicted"/>
<dbReference type="PROSITE" id="PS01090">
    <property type="entry name" value="TATD_2"/>
    <property type="match status" value="1"/>
</dbReference>
<feature type="non-terminal residue" evidence="3">
    <location>
        <position position="231"/>
    </location>
</feature>
<dbReference type="PROSITE" id="PS01091">
    <property type="entry name" value="TATD_3"/>
    <property type="match status" value="1"/>
</dbReference>
<dbReference type="PROSITE" id="PS01137">
    <property type="entry name" value="TATD_1"/>
    <property type="match status" value="1"/>
</dbReference>
<sequence length="231" mass="25869">MTRFIDTHCHLDLLEKPIDQVLHEAGESGVDRLITISVDGSSLSKVKRLLSKWPQIYGTAGVHPHSASEFGKEGPESIRNAVQQETRIVAVGEIGLDYHYLHSPRDVQKLVFREQLKLAEELDMPVVLHTREAEEDTLKLLRECPPPRMGVAHSFTGSKKMAEELLDMGWYLGINGIISFKKADDLKQVVRHVPIQRILLETDAPYLSPVPYRGKPNAPNRIPVIAECLAG</sequence>
<accession>A0A383CQ79</accession>
<evidence type="ECO:0008006" key="4">
    <source>
        <dbReference type="Google" id="ProtNLM"/>
    </source>
</evidence>
<dbReference type="FunFam" id="3.20.20.140:FF:000005">
    <property type="entry name" value="TatD family hydrolase"/>
    <property type="match status" value="1"/>
</dbReference>
<dbReference type="EMBL" id="UINC01210631">
    <property type="protein sequence ID" value="SVE34180.1"/>
    <property type="molecule type" value="Genomic_DNA"/>
</dbReference>
<dbReference type="NCBIfam" id="TIGR00010">
    <property type="entry name" value="YchF/TatD family DNA exonuclease"/>
    <property type="match status" value="1"/>
</dbReference>
<dbReference type="InterPro" id="IPR032466">
    <property type="entry name" value="Metal_Hydrolase"/>
</dbReference>
<keyword evidence="1" id="KW-0479">Metal-binding</keyword>
<protein>
    <recommendedName>
        <fullName evidence="4">Hydrolase TatD</fullName>
    </recommendedName>
</protein>
<dbReference type="AlphaFoldDB" id="A0A383CQ79"/>
<reference evidence="3" key="1">
    <citation type="submission" date="2018-05" db="EMBL/GenBank/DDBJ databases">
        <authorList>
            <person name="Lanie J.A."/>
            <person name="Ng W.-L."/>
            <person name="Kazmierczak K.M."/>
            <person name="Andrzejewski T.M."/>
            <person name="Davidsen T.M."/>
            <person name="Wayne K.J."/>
            <person name="Tettelin H."/>
            <person name="Glass J.I."/>
            <person name="Rusch D."/>
            <person name="Podicherti R."/>
            <person name="Tsui H.-C.T."/>
            <person name="Winkler M.E."/>
        </authorList>
    </citation>
    <scope>NUCLEOTIDE SEQUENCE</scope>
</reference>
<dbReference type="InterPro" id="IPR001130">
    <property type="entry name" value="TatD-like"/>
</dbReference>
<name>A0A383CQ79_9ZZZZ</name>
<dbReference type="GO" id="GO:0046872">
    <property type="term" value="F:metal ion binding"/>
    <property type="evidence" value="ECO:0007669"/>
    <property type="project" value="UniProtKB-KW"/>
</dbReference>
<evidence type="ECO:0000313" key="3">
    <source>
        <dbReference type="EMBL" id="SVE34180.1"/>
    </source>
</evidence>
<evidence type="ECO:0000256" key="1">
    <source>
        <dbReference type="ARBA" id="ARBA00022723"/>
    </source>
</evidence>